<keyword evidence="9" id="KW-0833">Ubl conjugation pathway</keyword>
<dbReference type="AlphaFoldDB" id="A0A9D4YUS4"/>
<accession>A0A9D4YUS4</accession>
<dbReference type="PANTHER" id="PTHR13931:SF2">
    <property type="entry name" value="UBIQUITIN CONJUGATION FACTOR E4 B"/>
    <property type="match status" value="1"/>
</dbReference>
<comment type="caution">
    <text evidence="12">The sequence shown here is derived from an EMBL/GenBank/DDBJ whole genome shotgun (WGS) entry which is preliminary data.</text>
</comment>
<evidence type="ECO:0000313" key="13">
    <source>
        <dbReference type="Proteomes" id="UP001055712"/>
    </source>
</evidence>
<evidence type="ECO:0000256" key="4">
    <source>
        <dbReference type="ARBA" id="ARBA00004906"/>
    </source>
</evidence>
<dbReference type="PROSITE" id="PS51698">
    <property type="entry name" value="U_BOX"/>
    <property type="match status" value="1"/>
</dbReference>
<organism evidence="12 13">
    <name type="scientific">Chlorella vulgaris</name>
    <name type="common">Green alga</name>
    <dbReference type="NCBI Taxonomy" id="3077"/>
    <lineage>
        <taxon>Eukaryota</taxon>
        <taxon>Viridiplantae</taxon>
        <taxon>Chlorophyta</taxon>
        <taxon>core chlorophytes</taxon>
        <taxon>Trebouxiophyceae</taxon>
        <taxon>Chlorellales</taxon>
        <taxon>Chlorellaceae</taxon>
        <taxon>Chlorella clade</taxon>
        <taxon>Chlorella</taxon>
    </lineage>
</organism>
<evidence type="ECO:0000256" key="5">
    <source>
        <dbReference type="ARBA" id="ARBA00007434"/>
    </source>
</evidence>
<evidence type="ECO:0000256" key="6">
    <source>
        <dbReference type="ARBA" id="ARBA00012483"/>
    </source>
</evidence>
<dbReference type="Pfam" id="PF04564">
    <property type="entry name" value="U-box"/>
    <property type="match status" value="1"/>
</dbReference>
<evidence type="ECO:0000256" key="8">
    <source>
        <dbReference type="ARBA" id="ARBA00022679"/>
    </source>
</evidence>
<gene>
    <name evidence="12" type="ORF">D9Q98_010254</name>
</gene>
<keyword evidence="10" id="KW-0539">Nucleus</keyword>
<dbReference type="GO" id="GO:0000209">
    <property type="term" value="P:protein polyubiquitination"/>
    <property type="evidence" value="ECO:0007669"/>
    <property type="project" value="TreeGrafter"/>
</dbReference>
<dbReference type="InterPro" id="IPR013083">
    <property type="entry name" value="Znf_RING/FYVE/PHD"/>
</dbReference>
<dbReference type="PANTHER" id="PTHR13931">
    <property type="entry name" value="UBIQUITINATION FACTOR E4"/>
    <property type="match status" value="1"/>
</dbReference>
<sequence length="1004" mass="111721">MASPIAKYEDATLRKVLAVTLDPMPSDNVPALHLAALAEELKAEASGNNAALQLNSDNVERALMARLSQPPAGVTQWPVHYLISVYCRAIDEQRSASALKPEAAAAVRATLGLCRQLAVSYAGLTLMMGLFPQPREAEQRGPLQLLDAMLASSSASAAAGLGGSAYSAEAQGGAVPVPQTFLEEFGARFEDEEGLEEVLQPIVAQLMKRASTVSLMGDYQGAINLLARLALVKPLAKALTRLPCWQPQPVGRQVPAHALEHQSLLGPFFGISCTYQKAQGVLGAPQQRQPDVGQMCFGRAVRSNPVSLRSNLQAVGAASKGVQGLLHQLLMLFLKNQDTREAALDWLAAALNANLERCKMQPDPAKSASDGFMVNLAGVLLRVCEPFLDPLSGKAWGKLDPRYTSDPSARMRSAPEETRLNAESASQVSAWFKSVGPPPDGKYHFVCECFFMAARALQLGLLPGFDSLEHFEREVAFNEAALQQQTAQLGPDSQQARLMDNMLEWFRLRRHCLAALLEDDSLLGTALDFYRLSSAFLLRLASPDAAVGGPPSLPLPEPPAPAFCMLPEYFLENQGDLLKWVTEQRHELLEARRMEEFMVFFTCLMGARSYVKNAYLRAQMADVLYTCMPRQGSSRDAASRELAVLFEVHPLVVRHIVGSLVQLYIDVELTDRHNAYYEKFNNRYHFGVVLSYLWNLPQHRASWRLLAQQQPSVVVQFIHMLLNDSQILLQNALETLPKVQETERLQADAAAWARLTPEQQAEKLRDMKKYQGELKSYFTLAGMIIQLMQLTADDRDVAACYFDPAVQNRTAKIIDFFLKYLTVPEARKRLKIKDPEQYSWHPKQLITQLAHIHLSLYRARSQEWVQAVAADSDYLGRFPQLFTELLSLLRDLGLLPASDIAELQTMLGEVNRCKASAAQEEEAFEDVPEDFEDPLLGGLMRDPVRLPSGMVVERSSIAQQLLTDPRDPYNRQPCAVEDLHPVPELRARIEAWLREQRSKRMETG</sequence>
<proteinExistence type="inferred from homology"/>
<dbReference type="EC" id="2.3.2.27" evidence="6"/>
<dbReference type="Proteomes" id="UP001055712">
    <property type="component" value="Unassembled WGS sequence"/>
</dbReference>
<dbReference type="GO" id="GO:0036503">
    <property type="term" value="P:ERAD pathway"/>
    <property type="evidence" value="ECO:0007669"/>
    <property type="project" value="InterPro"/>
</dbReference>
<comment type="subcellular location">
    <subcellularLocation>
        <location evidence="3">Cytoplasm</location>
    </subcellularLocation>
    <subcellularLocation>
        <location evidence="2">Nucleus</location>
    </subcellularLocation>
</comment>
<dbReference type="GO" id="GO:0000151">
    <property type="term" value="C:ubiquitin ligase complex"/>
    <property type="evidence" value="ECO:0007669"/>
    <property type="project" value="InterPro"/>
</dbReference>
<dbReference type="InterPro" id="IPR045132">
    <property type="entry name" value="UBE4"/>
</dbReference>
<keyword evidence="13" id="KW-1185">Reference proteome</keyword>
<evidence type="ECO:0000256" key="1">
    <source>
        <dbReference type="ARBA" id="ARBA00000900"/>
    </source>
</evidence>
<evidence type="ECO:0000256" key="2">
    <source>
        <dbReference type="ARBA" id="ARBA00004123"/>
    </source>
</evidence>
<evidence type="ECO:0000313" key="12">
    <source>
        <dbReference type="EMBL" id="KAI3427337.1"/>
    </source>
</evidence>
<reference evidence="12" key="1">
    <citation type="journal article" date="2019" name="Plant J.">
        <title>Chlorella vulgaris genome assembly and annotation reveals the molecular basis for metabolic acclimation to high light conditions.</title>
        <authorList>
            <person name="Cecchin M."/>
            <person name="Marcolungo L."/>
            <person name="Rossato M."/>
            <person name="Girolomoni L."/>
            <person name="Cosentino E."/>
            <person name="Cuine S."/>
            <person name="Li-Beisson Y."/>
            <person name="Delledonne M."/>
            <person name="Ballottari M."/>
        </authorList>
    </citation>
    <scope>NUCLEOTIDE SEQUENCE</scope>
    <source>
        <strain evidence="12">211/11P</strain>
    </source>
</reference>
<feature type="domain" description="U-box" evidence="11">
    <location>
        <begin position="926"/>
        <end position="999"/>
    </location>
</feature>
<dbReference type="SUPFAM" id="SSF57850">
    <property type="entry name" value="RING/U-box"/>
    <property type="match status" value="1"/>
</dbReference>
<comment type="pathway">
    <text evidence="4">Protein modification; protein ubiquitination.</text>
</comment>
<comment type="similarity">
    <text evidence="5">Belongs to the ubiquitin conjugation factor E4 family.</text>
</comment>
<evidence type="ECO:0000256" key="9">
    <source>
        <dbReference type="ARBA" id="ARBA00022786"/>
    </source>
</evidence>
<dbReference type="GO" id="GO:0006511">
    <property type="term" value="P:ubiquitin-dependent protein catabolic process"/>
    <property type="evidence" value="ECO:0007669"/>
    <property type="project" value="InterPro"/>
</dbReference>
<protein>
    <recommendedName>
        <fullName evidence="6">RING-type E3 ubiquitin transferase</fullName>
        <ecNumber evidence="6">2.3.2.27</ecNumber>
    </recommendedName>
</protein>
<name>A0A9D4YUS4_CHLVU</name>
<evidence type="ECO:0000256" key="7">
    <source>
        <dbReference type="ARBA" id="ARBA00022490"/>
    </source>
</evidence>
<dbReference type="EMBL" id="SIDB01000010">
    <property type="protein sequence ID" value="KAI3427337.1"/>
    <property type="molecule type" value="Genomic_DNA"/>
</dbReference>
<reference evidence="12" key="2">
    <citation type="submission" date="2020-11" db="EMBL/GenBank/DDBJ databases">
        <authorList>
            <person name="Cecchin M."/>
            <person name="Marcolungo L."/>
            <person name="Rossato M."/>
            <person name="Girolomoni L."/>
            <person name="Cosentino E."/>
            <person name="Cuine S."/>
            <person name="Li-Beisson Y."/>
            <person name="Delledonne M."/>
            <person name="Ballottari M."/>
        </authorList>
    </citation>
    <scope>NUCLEOTIDE SEQUENCE</scope>
    <source>
        <strain evidence="12">211/11P</strain>
        <tissue evidence="12">Whole cell</tissue>
    </source>
</reference>
<evidence type="ECO:0000256" key="10">
    <source>
        <dbReference type="ARBA" id="ARBA00023242"/>
    </source>
</evidence>
<evidence type="ECO:0000259" key="11">
    <source>
        <dbReference type="PROSITE" id="PS51698"/>
    </source>
</evidence>
<comment type="catalytic activity">
    <reaction evidence="1">
        <text>S-ubiquitinyl-[E2 ubiquitin-conjugating enzyme]-L-cysteine + [acceptor protein]-L-lysine = [E2 ubiquitin-conjugating enzyme]-L-cysteine + N(6)-ubiquitinyl-[acceptor protein]-L-lysine.</text>
        <dbReference type="EC" id="2.3.2.27"/>
    </reaction>
</comment>
<dbReference type="OrthoDB" id="20295at2759"/>
<dbReference type="Pfam" id="PF10408">
    <property type="entry name" value="Ufd2P_core"/>
    <property type="match status" value="1"/>
</dbReference>
<keyword evidence="7" id="KW-0963">Cytoplasm</keyword>
<dbReference type="SMART" id="SM00504">
    <property type="entry name" value="Ubox"/>
    <property type="match status" value="1"/>
</dbReference>
<dbReference type="GO" id="GO:0034450">
    <property type="term" value="F:ubiquitin-ubiquitin ligase activity"/>
    <property type="evidence" value="ECO:0007669"/>
    <property type="project" value="InterPro"/>
</dbReference>
<dbReference type="Gene3D" id="3.30.40.10">
    <property type="entry name" value="Zinc/RING finger domain, C3HC4 (zinc finger)"/>
    <property type="match status" value="1"/>
</dbReference>
<dbReference type="GO" id="GO:0005737">
    <property type="term" value="C:cytoplasm"/>
    <property type="evidence" value="ECO:0007669"/>
    <property type="project" value="UniProtKB-SubCell"/>
</dbReference>
<evidence type="ECO:0000256" key="3">
    <source>
        <dbReference type="ARBA" id="ARBA00004496"/>
    </source>
</evidence>
<dbReference type="FunFam" id="3.30.40.10:FF:000055">
    <property type="entry name" value="Ubiquitin conjugation factor e4 a"/>
    <property type="match status" value="1"/>
</dbReference>
<dbReference type="InterPro" id="IPR019474">
    <property type="entry name" value="Ub_conjug_fac_E4_core"/>
</dbReference>
<dbReference type="GO" id="GO:0005634">
    <property type="term" value="C:nucleus"/>
    <property type="evidence" value="ECO:0007669"/>
    <property type="project" value="UniProtKB-SubCell"/>
</dbReference>
<keyword evidence="8" id="KW-0808">Transferase</keyword>
<dbReference type="InterPro" id="IPR003613">
    <property type="entry name" value="Ubox_domain"/>
</dbReference>